<keyword evidence="1" id="KW-0433">Leucine-rich repeat</keyword>
<dbReference type="SUPFAM" id="SSF52047">
    <property type="entry name" value="RNI-like"/>
    <property type="match status" value="1"/>
</dbReference>
<dbReference type="OrthoDB" id="120976at2759"/>
<dbReference type="STRING" id="75743.A0A401PY15"/>
<name>A0A401PY15_SCYTO</name>
<comment type="caution">
    <text evidence="3">The sequence shown here is derived from an EMBL/GenBank/DDBJ whole genome shotgun (WGS) entry which is preliminary data.</text>
</comment>
<dbReference type="OMA" id="KKEDCKI"/>
<dbReference type="PANTHER" id="PTHR24106">
    <property type="entry name" value="NACHT, LRR AND CARD DOMAINS-CONTAINING"/>
    <property type="match status" value="1"/>
</dbReference>
<dbReference type="InterPro" id="IPR032675">
    <property type="entry name" value="LRR_dom_sf"/>
</dbReference>
<dbReference type="SMART" id="SM00368">
    <property type="entry name" value="LRR_RI"/>
    <property type="match status" value="3"/>
</dbReference>
<proteinExistence type="predicted"/>
<keyword evidence="2" id="KW-0677">Repeat</keyword>
<organism evidence="3 4">
    <name type="scientific">Scyliorhinus torazame</name>
    <name type="common">Cloudy catshark</name>
    <name type="synonym">Catulus torazame</name>
    <dbReference type="NCBI Taxonomy" id="75743"/>
    <lineage>
        <taxon>Eukaryota</taxon>
        <taxon>Metazoa</taxon>
        <taxon>Chordata</taxon>
        <taxon>Craniata</taxon>
        <taxon>Vertebrata</taxon>
        <taxon>Chondrichthyes</taxon>
        <taxon>Elasmobranchii</taxon>
        <taxon>Galeomorphii</taxon>
        <taxon>Galeoidea</taxon>
        <taxon>Carcharhiniformes</taxon>
        <taxon>Scyliorhinidae</taxon>
        <taxon>Scyliorhinus</taxon>
    </lineage>
</organism>
<evidence type="ECO:0000256" key="2">
    <source>
        <dbReference type="ARBA" id="ARBA00022737"/>
    </source>
</evidence>
<dbReference type="Proteomes" id="UP000288216">
    <property type="component" value="Unassembled WGS sequence"/>
</dbReference>
<dbReference type="Pfam" id="PF13516">
    <property type="entry name" value="LRR_6"/>
    <property type="match status" value="1"/>
</dbReference>
<reference evidence="3 4" key="1">
    <citation type="journal article" date="2018" name="Nat. Ecol. Evol.">
        <title>Shark genomes provide insights into elasmobranch evolution and the origin of vertebrates.</title>
        <authorList>
            <person name="Hara Y"/>
            <person name="Yamaguchi K"/>
            <person name="Onimaru K"/>
            <person name="Kadota M"/>
            <person name="Koyanagi M"/>
            <person name="Keeley SD"/>
            <person name="Tatsumi K"/>
            <person name="Tanaka K"/>
            <person name="Motone F"/>
            <person name="Kageyama Y"/>
            <person name="Nozu R"/>
            <person name="Adachi N"/>
            <person name="Nishimura O"/>
            <person name="Nakagawa R"/>
            <person name="Tanegashima C"/>
            <person name="Kiyatake I"/>
            <person name="Matsumoto R"/>
            <person name="Murakumo K"/>
            <person name="Nishida K"/>
            <person name="Terakita A"/>
            <person name="Kuratani S"/>
            <person name="Sato K"/>
            <person name="Hyodo S Kuraku.S."/>
        </authorList>
    </citation>
    <scope>NUCLEOTIDE SEQUENCE [LARGE SCALE GENOMIC DNA]</scope>
</reference>
<dbReference type="AlphaFoldDB" id="A0A401PY15"/>
<gene>
    <name evidence="3" type="ORF">scyTo_0019349</name>
</gene>
<dbReference type="EMBL" id="BFAA01014315">
    <property type="protein sequence ID" value="GCB78006.1"/>
    <property type="molecule type" value="Genomic_DNA"/>
</dbReference>
<dbReference type="Gene3D" id="3.80.10.10">
    <property type="entry name" value="Ribonuclease Inhibitor"/>
    <property type="match status" value="1"/>
</dbReference>
<dbReference type="InterPro" id="IPR001611">
    <property type="entry name" value="Leu-rich_rpt"/>
</dbReference>
<protein>
    <submittedName>
        <fullName evidence="3">Uncharacterized protein</fullName>
    </submittedName>
</protein>
<dbReference type="InterPro" id="IPR051261">
    <property type="entry name" value="NLR"/>
</dbReference>
<evidence type="ECO:0000256" key="1">
    <source>
        <dbReference type="ARBA" id="ARBA00022614"/>
    </source>
</evidence>
<evidence type="ECO:0000313" key="3">
    <source>
        <dbReference type="EMBL" id="GCB78006.1"/>
    </source>
</evidence>
<keyword evidence="4" id="KW-1185">Reference proteome</keyword>
<sequence length="197" mass="22379">MLLRILHYVLELGDKNMTMNALSPLKIMKFTECQLQPFDCAVLSSQLMDVDQIEELNLSTCGIQVEGIHELELVLHKLKILRLNENRIGDGGAKRLSDVLKKEDCKIQILELKSNSLTDDCVKHLVSALRVNRSLMQLDLSNDGPNGEQANKLTDISIPELQLLSRNDVNLKELRWMHNQFSTDGKRILNSLYPTDV</sequence>
<accession>A0A401PY15</accession>
<evidence type="ECO:0000313" key="4">
    <source>
        <dbReference type="Proteomes" id="UP000288216"/>
    </source>
</evidence>